<dbReference type="PANTHER" id="PTHR43471">
    <property type="entry name" value="ABC TRANSPORTER PERMEASE"/>
    <property type="match status" value="1"/>
</dbReference>
<feature type="transmembrane region" description="Helical" evidence="5">
    <location>
        <begin position="240"/>
        <end position="261"/>
    </location>
</feature>
<dbReference type="RefSeq" id="WP_324619529.1">
    <property type="nucleotide sequence ID" value="NZ_JAYKOT010000003.1"/>
</dbReference>
<feature type="transmembrane region" description="Helical" evidence="5">
    <location>
        <begin position="364"/>
        <end position="384"/>
    </location>
</feature>
<comment type="subcellular location">
    <subcellularLocation>
        <location evidence="1">Membrane</location>
        <topology evidence="1">Multi-pass membrane protein</topology>
    </subcellularLocation>
</comment>
<evidence type="ECO:0000256" key="1">
    <source>
        <dbReference type="ARBA" id="ARBA00004141"/>
    </source>
</evidence>
<evidence type="ECO:0000256" key="3">
    <source>
        <dbReference type="ARBA" id="ARBA00022989"/>
    </source>
</evidence>
<evidence type="ECO:0000313" key="7">
    <source>
        <dbReference type="EMBL" id="MEB3429332.1"/>
    </source>
</evidence>
<evidence type="ECO:0000259" key="6">
    <source>
        <dbReference type="Pfam" id="PF12698"/>
    </source>
</evidence>
<dbReference type="GO" id="GO:0016020">
    <property type="term" value="C:membrane"/>
    <property type="evidence" value="ECO:0007669"/>
    <property type="project" value="UniProtKB-SubCell"/>
</dbReference>
<evidence type="ECO:0000313" key="8">
    <source>
        <dbReference type="Proteomes" id="UP001357733"/>
    </source>
</evidence>
<evidence type="ECO:0000256" key="2">
    <source>
        <dbReference type="ARBA" id="ARBA00022692"/>
    </source>
</evidence>
<dbReference type="Pfam" id="PF12698">
    <property type="entry name" value="ABC2_membrane_3"/>
    <property type="match status" value="1"/>
</dbReference>
<feature type="transmembrane region" description="Helical" evidence="5">
    <location>
        <begin position="188"/>
        <end position="210"/>
    </location>
</feature>
<comment type="caution">
    <text evidence="7">The sequence shown here is derived from an EMBL/GenBank/DDBJ whole genome shotgun (WGS) entry which is preliminary data.</text>
</comment>
<organism evidence="7 8">
    <name type="scientific">Citroniella saccharovorans</name>
    <dbReference type="NCBI Taxonomy" id="2053367"/>
    <lineage>
        <taxon>Bacteria</taxon>
        <taxon>Bacillati</taxon>
        <taxon>Bacillota</taxon>
        <taxon>Tissierellia</taxon>
        <taxon>Tissierellales</taxon>
        <taxon>Peptoniphilaceae</taxon>
        <taxon>Citroniella</taxon>
    </lineage>
</organism>
<name>A0AAW9MXC5_9FIRM</name>
<dbReference type="GO" id="GO:0140359">
    <property type="term" value="F:ABC-type transporter activity"/>
    <property type="evidence" value="ECO:0007669"/>
    <property type="project" value="InterPro"/>
</dbReference>
<dbReference type="InterPro" id="IPR013525">
    <property type="entry name" value="ABC2_TM"/>
</dbReference>
<keyword evidence="4 5" id="KW-0472">Membrane</keyword>
<keyword evidence="2 5" id="KW-0812">Transmembrane</keyword>
<dbReference type="PANTHER" id="PTHR43471:SF3">
    <property type="entry name" value="ABC TRANSPORTER PERMEASE PROTEIN NATB"/>
    <property type="match status" value="1"/>
</dbReference>
<dbReference type="Proteomes" id="UP001357733">
    <property type="component" value="Unassembled WGS sequence"/>
</dbReference>
<feature type="transmembrane region" description="Helical" evidence="5">
    <location>
        <begin position="281"/>
        <end position="306"/>
    </location>
</feature>
<gene>
    <name evidence="7" type="ORF">VLK81_04765</name>
</gene>
<sequence length="397" mass="44337">MPLLTILKKELSRVFSDRKMVFGIFIMPPLMMVIIFTLLGKTIGGVEEKALSKTSKVYTINMDKETEKDLLDSNINVEFEEITENKLEDSKKSLRDGDIDAIIELPLRFRENIENYDRDNIPNIKLLYNPSEDSSQIAYNKLEKVFEENIKQKIISQRLEDENILKVFTINRDDNGQIYKEEKMSGKFLATMLPYFIIMMLFSSIMGLAIDTFTGEKERGTMASLLLAPINRLEIVLGKLLGLTIISMLSSAIYTLALGIVIPKTVNNGNGPEISLSIAQFLQIGVIMLSMAFLLVALITVIATYAKNTKEAAAYISPLYIVVIVAGVLTMTGGSDISLFKYLIPIYGSSVAISNSIVGELTSIEFILSFGSNILFGLIFSIIVSKMFNSERIMFNS</sequence>
<feature type="domain" description="ABC-2 type transporter transmembrane" evidence="6">
    <location>
        <begin position="20"/>
        <end position="384"/>
    </location>
</feature>
<feature type="transmembrane region" description="Helical" evidence="5">
    <location>
        <begin position="312"/>
        <end position="332"/>
    </location>
</feature>
<protein>
    <submittedName>
        <fullName evidence="7">ABC transporter permease</fullName>
    </submittedName>
</protein>
<keyword evidence="3 5" id="KW-1133">Transmembrane helix</keyword>
<dbReference type="Gene3D" id="3.40.1710.10">
    <property type="entry name" value="abc type-2 transporter like domain"/>
    <property type="match status" value="1"/>
</dbReference>
<accession>A0AAW9MXC5</accession>
<proteinExistence type="predicted"/>
<dbReference type="AlphaFoldDB" id="A0AAW9MXC5"/>
<dbReference type="EMBL" id="JAYKOT010000003">
    <property type="protein sequence ID" value="MEB3429332.1"/>
    <property type="molecule type" value="Genomic_DNA"/>
</dbReference>
<evidence type="ECO:0000256" key="5">
    <source>
        <dbReference type="SAM" id="Phobius"/>
    </source>
</evidence>
<keyword evidence="8" id="KW-1185">Reference proteome</keyword>
<evidence type="ECO:0000256" key="4">
    <source>
        <dbReference type="ARBA" id="ARBA00023136"/>
    </source>
</evidence>
<reference evidence="7 8" key="1">
    <citation type="submission" date="2024-01" db="EMBL/GenBank/DDBJ databases">
        <title>Complete genome sequence of Citroniella saccharovorans strain M6.X9, isolated from human fecal sample.</title>
        <authorList>
            <person name="Cheng G."/>
            <person name="Westerholm M."/>
            <person name="Schnurer A."/>
        </authorList>
    </citation>
    <scope>NUCLEOTIDE SEQUENCE [LARGE SCALE GENOMIC DNA]</scope>
    <source>
        <strain evidence="7 8">DSM 29873</strain>
    </source>
</reference>
<feature type="transmembrane region" description="Helical" evidence="5">
    <location>
        <begin position="20"/>
        <end position="39"/>
    </location>
</feature>